<protein>
    <recommendedName>
        <fullName evidence="1">Alpha-L-arabinofuranosidase B arabinose-binding domain-containing protein</fullName>
    </recommendedName>
</protein>
<dbReference type="InterPro" id="IPR036195">
    <property type="entry name" value="AbfB_ABD_sf"/>
</dbReference>
<dbReference type="Pfam" id="PF05270">
    <property type="entry name" value="AbfB"/>
    <property type="match status" value="1"/>
</dbReference>
<name>A0A7W7LFT0_STRNE</name>
<accession>A0A7W7LFT0</accession>
<dbReference type="Gene3D" id="2.80.10.50">
    <property type="match status" value="1"/>
</dbReference>
<dbReference type="Proteomes" id="UP000556436">
    <property type="component" value="Unassembled WGS sequence"/>
</dbReference>
<feature type="domain" description="Alpha-L-arabinofuranosidase B arabinose-binding" evidence="1">
    <location>
        <begin position="13"/>
        <end position="54"/>
    </location>
</feature>
<dbReference type="EMBL" id="JACHJG010000011">
    <property type="protein sequence ID" value="MBB4888883.1"/>
    <property type="molecule type" value="Genomic_DNA"/>
</dbReference>
<evidence type="ECO:0000313" key="2">
    <source>
        <dbReference type="EMBL" id="MBB4888883.1"/>
    </source>
</evidence>
<evidence type="ECO:0000259" key="1">
    <source>
        <dbReference type="Pfam" id="PF05270"/>
    </source>
</evidence>
<dbReference type="RefSeq" id="WP_184736844.1">
    <property type="nucleotide sequence ID" value="NZ_BMRW01000002.1"/>
</dbReference>
<dbReference type="SUPFAM" id="SSF110221">
    <property type="entry name" value="AbfB domain"/>
    <property type="match status" value="1"/>
</dbReference>
<dbReference type="InterPro" id="IPR007934">
    <property type="entry name" value="AbfB_ABD"/>
</dbReference>
<comment type="caution">
    <text evidence="2">The sequence shown here is derived from an EMBL/GenBank/DDBJ whole genome shotgun (WGS) entry which is preliminary data.</text>
</comment>
<evidence type="ECO:0000313" key="3">
    <source>
        <dbReference type="Proteomes" id="UP000556436"/>
    </source>
</evidence>
<keyword evidence="3" id="KW-1185">Reference proteome</keyword>
<sequence>MTEYAARHFAVNRFRSFGFPDRFIGHRDFPLFVEQVNTDLDRKDATFKVVPGLSPEPSGPR</sequence>
<dbReference type="GO" id="GO:0046556">
    <property type="term" value="F:alpha-L-arabinofuranosidase activity"/>
    <property type="evidence" value="ECO:0007669"/>
    <property type="project" value="InterPro"/>
</dbReference>
<dbReference type="GO" id="GO:0046373">
    <property type="term" value="P:L-arabinose metabolic process"/>
    <property type="evidence" value="ECO:0007669"/>
    <property type="project" value="InterPro"/>
</dbReference>
<organism evidence="2 3">
    <name type="scientific">Streptomyces netropsis</name>
    <name type="common">Streptoverticillium netropsis</name>
    <dbReference type="NCBI Taxonomy" id="55404"/>
    <lineage>
        <taxon>Bacteria</taxon>
        <taxon>Bacillati</taxon>
        <taxon>Actinomycetota</taxon>
        <taxon>Actinomycetes</taxon>
        <taxon>Kitasatosporales</taxon>
        <taxon>Streptomycetaceae</taxon>
        <taxon>Streptomyces</taxon>
    </lineage>
</organism>
<gene>
    <name evidence="2" type="ORF">FHS38_004958</name>
</gene>
<dbReference type="AlphaFoldDB" id="A0A7W7LFT0"/>
<reference evidence="2 3" key="1">
    <citation type="submission" date="2020-08" db="EMBL/GenBank/DDBJ databases">
        <title>Genomic Encyclopedia of Type Strains, Phase III (KMG-III): the genomes of soil and plant-associated and newly described type strains.</title>
        <authorList>
            <person name="Whitman W."/>
        </authorList>
    </citation>
    <scope>NUCLEOTIDE SEQUENCE [LARGE SCALE GENOMIC DNA]</scope>
    <source>
        <strain evidence="2 3">CECT 3265</strain>
    </source>
</reference>
<proteinExistence type="predicted"/>